<dbReference type="GO" id="GO:1990757">
    <property type="term" value="F:ubiquitin ligase activator activity"/>
    <property type="evidence" value="ECO:0007669"/>
    <property type="project" value="TreeGrafter"/>
</dbReference>
<dbReference type="Pfam" id="PF00400">
    <property type="entry name" value="WD40"/>
    <property type="match status" value="2"/>
</dbReference>
<dbReference type="PANTHER" id="PTHR19918:SF8">
    <property type="entry name" value="FI02843P"/>
    <property type="match status" value="1"/>
</dbReference>
<dbReference type="SMART" id="SM00320">
    <property type="entry name" value="WD40"/>
    <property type="match status" value="5"/>
</dbReference>
<dbReference type="GO" id="GO:0031145">
    <property type="term" value="P:anaphase-promoting complex-dependent catabolic process"/>
    <property type="evidence" value="ECO:0007669"/>
    <property type="project" value="TreeGrafter"/>
</dbReference>
<feature type="region of interest" description="Disordered" evidence="7">
    <location>
        <begin position="1"/>
        <end position="58"/>
    </location>
</feature>
<gene>
    <name evidence="8" type="ORF">QCA50_014521</name>
</gene>
<dbReference type="InterPro" id="IPR036322">
    <property type="entry name" value="WD40_repeat_dom_sf"/>
</dbReference>
<accession>A0AAW0FYD9</accession>
<evidence type="ECO:0000256" key="7">
    <source>
        <dbReference type="SAM" id="MobiDB-lite"/>
    </source>
</evidence>
<dbReference type="GO" id="GO:0010997">
    <property type="term" value="F:anaphase-promoting complex binding"/>
    <property type="evidence" value="ECO:0007669"/>
    <property type="project" value="InterPro"/>
</dbReference>
<dbReference type="InterPro" id="IPR001680">
    <property type="entry name" value="WD40_rpt"/>
</dbReference>
<dbReference type="InterPro" id="IPR015943">
    <property type="entry name" value="WD40/YVTN_repeat-like_dom_sf"/>
</dbReference>
<evidence type="ECO:0000256" key="1">
    <source>
        <dbReference type="ARBA" id="ARBA00022574"/>
    </source>
</evidence>
<keyword evidence="4" id="KW-0498">Mitosis</keyword>
<sequence>MAMPFRVPDLPGTSASVSLKRTRSFSEDEEEQSRRHRPFPALFTNTSASANKSRRPNLERSLSISDIGLEVTASISAARSPSTTTTLSRTRSLTREDIVFERVRRNSSASFSLDSTPYQPRLSQSAHTSRSSSPAILLPSLPNISAKFQLKPDRVLIDFNVSAEDAQAGVAPVCWSSKNFLIFGRGNRVHYKNMSSTEDISQLCKIRGSHGNLRLIESAPDPNTIALCTSKGHIQLYDLPTKTLTATWQTKDVTAMQWNGPVLTVGGQRGVIRHFDTRIQPSAKMKEQTRKVTRHQANITCLAWHTEGKLMASGDEGGLSLVWDSRKPGGPMDVGETIQRRKKMQHDGPVSALAWCPWSDKLLASGDSSGTQTGTIRFWDVKDSSTASNLTRQINMDAHITSLHFSEHTKEILSTHGVGKSGAQTSVENNVVVHYYPTLHQILSRKAGEKIVACSAVSPNGQRIVLGLPEEGKLKVWDVWAKPRSFDTSRFGGPTIR</sequence>
<reference evidence="8 9" key="1">
    <citation type="submission" date="2022-09" db="EMBL/GenBank/DDBJ databases">
        <authorList>
            <person name="Palmer J.M."/>
        </authorList>
    </citation>
    <scope>NUCLEOTIDE SEQUENCE [LARGE SCALE GENOMIC DNA]</scope>
    <source>
        <strain evidence="8 9">DSM 7382</strain>
    </source>
</reference>
<name>A0AAW0FYD9_9APHY</name>
<evidence type="ECO:0008006" key="10">
    <source>
        <dbReference type="Google" id="ProtNLM"/>
    </source>
</evidence>
<dbReference type="Proteomes" id="UP001385951">
    <property type="component" value="Unassembled WGS sequence"/>
</dbReference>
<dbReference type="AlphaFoldDB" id="A0AAW0FYD9"/>
<comment type="caution">
    <text evidence="8">The sequence shown here is derived from an EMBL/GenBank/DDBJ whole genome shotgun (WGS) entry which is preliminary data.</text>
</comment>
<keyword evidence="9" id="KW-1185">Reference proteome</keyword>
<proteinExistence type="predicted"/>
<evidence type="ECO:0000256" key="4">
    <source>
        <dbReference type="ARBA" id="ARBA00022776"/>
    </source>
</evidence>
<keyword evidence="1 6" id="KW-0853">WD repeat</keyword>
<evidence type="ECO:0000256" key="6">
    <source>
        <dbReference type="PROSITE-ProRule" id="PRU00221"/>
    </source>
</evidence>
<feature type="repeat" description="WD" evidence="6">
    <location>
        <begin position="292"/>
        <end position="324"/>
    </location>
</feature>
<protein>
    <recommendedName>
        <fullName evidence="10">WD40 repeat-like protein</fullName>
    </recommendedName>
</protein>
<feature type="compositionally biased region" description="Polar residues" evidence="7">
    <location>
        <begin position="110"/>
        <end position="128"/>
    </location>
</feature>
<keyword evidence="3" id="KW-0677">Repeat</keyword>
<dbReference type="SUPFAM" id="SSF50978">
    <property type="entry name" value="WD40 repeat-like"/>
    <property type="match status" value="1"/>
</dbReference>
<evidence type="ECO:0000313" key="8">
    <source>
        <dbReference type="EMBL" id="KAK7682317.1"/>
    </source>
</evidence>
<evidence type="ECO:0000313" key="9">
    <source>
        <dbReference type="Proteomes" id="UP001385951"/>
    </source>
</evidence>
<dbReference type="GO" id="GO:0051301">
    <property type="term" value="P:cell division"/>
    <property type="evidence" value="ECO:0007669"/>
    <property type="project" value="UniProtKB-KW"/>
</dbReference>
<dbReference type="GO" id="GO:1905786">
    <property type="term" value="P:positive regulation of anaphase-promoting complex-dependent catabolic process"/>
    <property type="evidence" value="ECO:0007669"/>
    <property type="project" value="TreeGrafter"/>
</dbReference>
<dbReference type="GO" id="GO:0005680">
    <property type="term" value="C:anaphase-promoting complex"/>
    <property type="evidence" value="ECO:0007669"/>
    <property type="project" value="TreeGrafter"/>
</dbReference>
<dbReference type="InterPro" id="IPR033010">
    <property type="entry name" value="Cdc20/Fizzy"/>
</dbReference>
<organism evidence="8 9">
    <name type="scientific">Cerrena zonata</name>
    <dbReference type="NCBI Taxonomy" id="2478898"/>
    <lineage>
        <taxon>Eukaryota</taxon>
        <taxon>Fungi</taxon>
        <taxon>Dikarya</taxon>
        <taxon>Basidiomycota</taxon>
        <taxon>Agaricomycotina</taxon>
        <taxon>Agaricomycetes</taxon>
        <taxon>Polyporales</taxon>
        <taxon>Cerrenaceae</taxon>
        <taxon>Cerrena</taxon>
    </lineage>
</organism>
<dbReference type="PROSITE" id="PS50082">
    <property type="entry name" value="WD_REPEATS_2"/>
    <property type="match status" value="1"/>
</dbReference>
<evidence type="ECO:0000256" key="2">
    <source>
        <dbReference type="ARBA" id="ARBA00022618"/>
    </source>
</evidence>
<evidence type="ECO:0000256" key="5">
    <source>
        <dbReference type="ARBA" id="ARBA00023306"/>
    </source>
</evidence>
<dbReference type="Gene3D" id="2.130.10.10">
    <property type="entry name" value="YVTN repeat-like/Quinoprotein amine dehydrogenase"/>
    <property type="match status" value="1"/>
</dbReference>
<keyword evidence="5" id="KW-0131">Cell cycle</keyword>
<keyword evidence="2" id="KW-0132">Cell division</keyword>
<dbReference type="EMBL" id="JASBNA010000036">
    <property type="protein sequence ID" value="KAK7682317.1"/>
    <property type="molecule type" value="Genomic_DNA"/>
</dbReference>
<feature type="region of interest" description="Disordered" evidence="7">
    <location>
        <begin position="110"/>
        <end position="133"/>
    </location>
</feature>
<dbReference type="PANTHER" id="PTHR19918">
    <property type="entry name" value="CELL DIVISION CYCLE 20 CDC20 FIZZY -RELATED"/>
    <property type="match status" value="1"/>
</dbReference>
<evidence type="ECO:0000256" key="3">
    <source>
        <dbReference type="ARBA" id="ARBA00022737"/>
    </source>
</evidence>